<gene>
    <name evidence="1" type="ORF">ISP17_03360</name>
</gene>
<dbReference type="Pfam" id="PF11185">
    <property type="entry name" value="DUF2971"/>
    <property type="match status" value="1"/>
</dbReference>
<dbReference type="Proteomes" id="UP001620460">
    <property type="component" value="Unassembled WGS sequence"/>
</dbReference>
<proteinExistence type="predicted"/>
<evidence type="ECO:0000313" key="2">
    <source>
        <dbReference type="Proteomes" id="UP001620460"/>
    </source>
</evidence>
<dbReference type="EMBL" id="JADIKM010000001">
    <property type="protein sequence ID" value="MFK2902987.1"/>
    <property type="molecule type" value="Genomic_DNA"/>
</dbReference>
<protein>
    <submittedName>
        <fullName evidence="1">DUF2971 domain-containing protein</fullName>
    </submittedName>
</protein>
<accession>A0ABW8JPE4</accession>
<evidence type="ECO:0000313" key="1">
    <source>
        <dbReference type="EMBL" id="MFK2902987.1"/>
    </source>
</evidence>
<organism evidence="1 2">
    <name type="scientific">Dyella ginsengisoli</name>
    <dbReference type="NCBI Taxonomy" id="363848"/>
    <lineage>
        <taxon>Bacteria</taxon>
        <taxon>Pseudomonadati</taxon>
        <taxon>Pseudomonadota</taxon>
        <taxon>Gammaproteobacteria</taxon>
        <taxon>Lysobacterales</taxon>
        <taxon>Rhodanobacteraceae</taxon>
        <taxon>Dyella</taxon>
    </lineage>
</organism>
<name>A0ABW8JPE4_9GAMM</name>
<reference evidence="1 2" key="1">
    <citation type="submission" date="2020-10" db="EMBL/GenBank/DDBJ databases">
        <title>Phylogeny of dyella-like bacteria.</title>
        <authorList>
            <person name="Fu J."/>
        </authorList>
    </citation>
    <scope>NUCLEOTIDE SEQUENCE [LARGE SCALE GENOMIC DNA]</scope>
    <source>
        <strain evidence="1 2">Gsoil3046</strain>
    </source>
</reference>
<sequence length="261" mass="30468">MPLSSSNTQENIIGNIDLETPIYRIFSRQRFLELIKSKKNTLVKPSMWDDPFENAFLQCTAIMDDGQEVSLEDLRGKWYGQCWTTEKETDAMWRIYSQNKDGVRVKTTVKKIFHPLWYTYINTHGKSSCFMGKVEYKRRKEIEMSIEKSHAQNIILGKTSMAETLLIKRKEFDHEKEVRILFQDIIHKGASKIHQYDIDLNDTLDEITADPRATLEEVEMLGEFINLLGIKAPFNQSDLYSFQPKKIKFAPDGQQLPIKHI</sequence>
<dbReference type="RefSeq" id="WP_404630100.1">
    <property type="nucleotide sequence ID" value="NZ_JADIKM010000001.1"/>
</dbReference>
<keyword evidence="2" id="KW-1185">Reference proteome</keyword>
<comment type="caution">
    <text evidence="1">The sequence shown here is derived from an EMBL/GenBank/DDBJ whole genome shotgun (WGS) entry which is preliminary data.</text>
</comment>
<dbReference type="InterPro" id="IPR021352">
    <property type="entry name" value="DUF2971"/>
</dbReference>